<feature type="region of interest" description="Disordered" evidence="2">
    <location>
        <begin position="315"/>
        <end position="335"/>
    </location>
</feature>
<evidence type="ECO:0000313" key="3">
    <source>
        <dbReference type="EMBL" id="EAX91348.1"/>
    </source>
</evidence>
<feature type="coiled-coil region" evidence="1">
    <location>
        <begin position="187"/>
        <end position="225"/>
    </location>
</feature>
<dbReference type="AlphaFoldDB" id="A2FUQ9"/>
<dbReference type="VEuPathDB" id="TrichDB:TVAGG3_0626630"/>
<evidence type="ECO:0000313" key="4">
    <source>
        <dbReference type="Proteomes" id="UP000001542"/>
    </source>
</evidence>
<dbReference type="KEGG" id="tva:4749040"/>
<gene>
    <name evidence="3" type="ORF">TVAG_374940</name>
</gene>
<name>A2FUQ9_TRIV3</name>
<keyword evidence="1" id="KW-0175">Coiled coil</keyword>
<protein>
    <submittedName>
        <fullName evidence="3">Uncharacterized protein</fullName>
    </submittedName>
</protein>
<evidence type="ECO:0000256" key="2">
    <source>
        <dbReference type="SAM" id="MobiDB-lite"/>
    </source>
</evidence>
<reference evidence="3" key="1">
    <citation type="submission" date="2006-10" db="EMBL/GenBank/DDBJ databases">
        <authorList>
            <person name="Amadeo P."/>
            <person name="Zhao Q."/>
            <person name="Wortman J."/>
            <person name="Fraser-Liggett C."/>
            <person name="Carlton J."/>
        </authorList>
    </citation>
    <scope>NUCLEOTIDE SEQUENCE</scope>
    <source>
        <strain evidence="3">G3</strain>
    </source>
</reference>
<dbReference type="InParanoid" id="A2FUQ9"/>
<dbReference type="RefSeq" id="XP_001304278.1">
    <property type="nucleotide sequence ID" value="XM_001304277.1"/>
</dbReference>
<evidence type="ECO:0000256" key="1">
    <source>
        <dbReference type="SAM" id="Coils"/>
    </source>
</evidence>
<dbReference type="EMBL" id="DS114041">
    <property type="protein sequence ID" value="EAX91348.1"/>
    <property type="molecule type" value="Genomic_DNA"/>
</dbReference>
<organism evidence="3 4">
    <name type="scientific">Trichomonas vaginalis (strain ATCC PRA-98 / G3)</name>
    <dbReference type="NCBI Taxonomy" id="412133"/>
    <lineage>
        <taxon>Eukaryota</taxon>
        <taxon>Metamonada</taxon>
        <taxon>Parabasalia</taxon>
        <taxon>Trichomonadida</taxon>
        <taxon>Trichomonadidae</taxon>
        <taxon>Trichomonas</taxon>
    </lineage>
</organism>
<feature type="compositionally biased region" description="Basic residues" evidence="2">
    <location>
        <begin position="158"/>
        <end position="174"/>
    </location>
</feature>
<sequence length="351" mass="40866">MDDGETPGLVNTPDSMESEILFVEKPKLFGILDVDLEDLTTIPKFTEPETLKALDILGYIPKDLTVISPDEYSSIPGSDDIRARVMIELNKRRLEMIEKIKQLREEIIRRQNARLPSPDVEVEPSNVSIPPAKKKRRGGKKKKKSKANTEDPNESNPKAKKGKKRKGRKFKKPKTLLPVDVHRERRDEALEAERVKLLKDLEKKNADIERRLKNVEQQRRDKALEMKKRVERASKAASSLRLKADKEIMNSNKKTMNKLQGAEKRRQQILKERQDLIRKKSLDMRKKSKAVESEARKLAKEKESKLLALIKKQEERRKKLEEDKKKKLAEVQQRRHAEVISRLNYEAKHNK</sequence>
<dbReference type="Proteomes" id="UP000001542">
    <property type="component" value="Unassembled WGS sequence"/>
</dbReference>
<dbReference type="OrthoDB" id="10685922at2759"/>
<keyword evidence="4" id="KW-1185">Reference proteome</keyword>
<feature type="compositionally biased region" description="Basic residues" evidence="2">
    <location>
        <begin position="132"/>
        <end position="146"/>
    </location>
</feature>
<accession>A2FUQ9</accession>
<feature type="coiled-coil region" evidence="1">
    <location>
        <begin position="252"/>
        <end position="279"/>
    </location>
</feature>
<feature type="region of interest" description="Disordered" evidence="2">
    <location>
        <begin position="117"/>
        <end position="181"/>
    </location>
</feature>
<dbReference type="VEuPathDB" id="TrichDB:TVAG_374940"/>
<reference evidence="3" key="2">
    <citation type="journal article" date="2007" name="Science">
        <title>Draft genome sequence of the sexually transmitted pathogen Trichomonas vaginalis.</title>
        <authorList>
            <person name="Carlton J.M."/>
            <person name="Hirt R.P."/>
            <person name="Silva J.C."/>
            <person name="Delcher A.L."/>
            <person name="Schatz M."/>
            <person name="Zhao Q."/>
            <person name="Wortman J.R."/>
            <person name="Bidwell S.L."/>
            <person name="Alsmark U.C.M."/>
            <person name="Besteiro S."/>
            <person name="Sicheritz-Ponten T."/>
            <person name="Noel C.J."/>
            <person name="Dacks J.B."/>
            <person name="Foster P.G."/>
            <person name="Simillion C."/>
            <person name="Van de Peer Y."/>
            <person name="Miranda-Saavedra D."/>
            <person name="Barton G.J."/>
            <person name="Westrop G.D."/>
            <person name="Mueller S."/>
            <person name="Dessi D."/>
            <person name="Fiori P.L."/>
            <person name="Ren Q."/>
            <person name="Paulsen I."/>
            <person name="Zhang H."/>
            <person name="Bastida-Corcuera F.D."/>
            <person name="Simoes-Barbosa A."/>
            <person name="Brown M.T."/>
            <person name="Hayes R.D."/>
            <person name="Mukherjee M."/>
            <person name="Okumura C.Y."/>
            <person name="Schneider R."/>
            <person name="Smith A.J."/>
            <person name="Vanacova S."/>
            <person name="Villalvazo M."/>
            <person name="Haas B.J."/>
            <person name="Pertea M."/>
            <person name="Feldblyum T.V."/>
            <person name="Utterback T.R."/>
            <person name="Shu C.L."/>
            <person name="Osoegawa K."/>
            <person name="de Jong P.J."/>
            <person name="Hrdy I."/>
            <person name="Horvathova L."/>
            <person name="Zubacova Z."/>
            <person name="Dolezal P."/>
            <person name="Malik S.B."/>
            <person name="Logsdon J.M. Jr."/>
            <person name="Henze K."/>
            <person name="Gupta A."/>
            <person name="Wang C.C."/>
            <person name="Dunne R.L."/>
            <person name="Upcroft J.A."/>
            <person name="Upcroft P."/>
            <person name="White O."/>
            <person name="Salzberg S.L."/>
            <person name="Tang P."/>
            <person name="Chiu C.-H."/>
            <person name="Lee Y.-S."/>
            <person name="Embley T.M."/>
            <person name="Coombs G.H."/>
            <person name="Mottram J.C."/>
            <person name="Tachezy J."/>
            <person name="Fraser-Liggett C.M."/>
            <person name="Johnson P.J."/>
        </authorList>
    </citation>
    <scope>NUCLEOTIDE SEQUENCE [LARGE SCALE GENOMIC DNA]</scope>
    <source>
        <strain evidence="3">G3</strain>
    </source>
</reference>
<proteinExistence type="predicted"/>
<dbReference type="SMR" id="A2FUQ9"/>